<evidence type="ECO:0000313" key="4">
    <source>
        <dbReference type="Proteomes" id="UP001597286"/>
    </source>
</evidence>
<keyword evidence="2" id="KW-0472">Membrane</keyword>
<evidence type="ECO:0000256" key="1">
    <source>
        <dbReference type="SAM" id="MobiDB-lite"/>
    </source>
</evidence>
<keyword evidence="4" id="KW-1185">Reference proteome</keyword>
<organism evidence="3 4">
    <name type="scientific">Rhodococcus gannanensis</name>
    <dbReference type="NCBI Taxonomy" id="1960308"/>
    <lineage>
        <taxon>Bacteria</taxon>
        <taxon>Bacillati</taxon>
        <taxon>Actinomycetota</taxon>
        <taxon>Actinomycetes</taxon>
        <taxon>Mycobacteriales</taxon>
        <taxon>Nocardiaceae</taxon>
        <taxon>Rhodococcus</taxon>
    </lineage>
</organism>
<proteinExistence type="predicted"/>
<evidence type="ECO:0008006" key="5">
    <source>
        <dbReference type="Google" id="ProtNLM"/>
    </source>
</evidence>
<protein>
    <recommendedName>
        <fullName evidence="5">Integral membrane protein</fullName>
    </recommendedName>
</protein>
<keyword evidence="2" id="KW-1133">Transmembrane helix</keyword>
<dbReference type="RefSeq" id="WP_378484113.1">
    <property type="nucleotide sequence ID" value="NZ_JBHUFB010000007.1"/>
</dbReference>
<feature type="transmembrane region" description="Helical" evidence="2">
    <location>
        <begin position="69"/>
        <end position="89"/>
    </location>
</feature>
<feature type="compositionally biased region" description="Basic and acidic residues" evidence="1">
    <location>
        <begin position="1"/>
        <end position="12"/>
    </location>
</feature>
<accession>A0ABW4NZE8</accession>
<dbReference type="EMBL" id="JBHUFB010000007">
    <property type="protein sequence ID" value="MFD1811582.1"/>
    <property type="molecule type" value="Genomic_DNA"/>
</dbReference>
<keyword evidence="2" id="KW-0812">Transmembrane</keyword>
<feature type="transmembrane region" description="Helical" evidence="2">
    <location>
        <begin position="101"/>
        <end position="121"/>
    </location>
</feature>
<dbReference type="Proteomes" id="UP001597286">
    <property type="component" value="Unassembled WGS sequence"/>
</dbReference>
<feature type="region of interest" description="Disordered" evidence="1">
    <location>
        <begin position="1"/>
        <end position="33"/>
    </location>
</feature>
<evidence type="ECO:0000313" key="3">
    <source>
        <dbReference type="EMBL" id="MFD1811582.1"/>
    </source>
</evidence>
<comment type="caution">
    <text evidence="3">The sequence shown here is derived from an EMBL/GenBank/DDBJ whole genome shotgun (WGS) entry which is preliminary data.</text>
</comment>
<reference evidence="4" key="1">
    <citation type="journal article" date="2019" name="Int. J. Syst. Evol. Microbiol.">
        <title>The Global Catalogue of Microorganisms (GCM) 10K type strain sequencing project: providing services to taxonomists for standard genome sequencing and annotation.</title>
        <authorList>
            <consortium name="The Broad Institute Genomics Platform"/>
            <consortium name="The Broad Institute Genome Sequencing Center for Infectious Disease"/>
            <person name="Wu L."/>
            <person name="Ma J."/>
        </authorList>
    </citation>
    <scope>NUCLEOTIDE SEQUENCE [LARGE SCALE GENOMIC DNA]</scope>
    <source>
        <strain evidence="4">DT72</strain>
    </source>
</reference>
<name>A0ABW4NZE8_9NOCA</name>
<evidence type="ECO:0000256" key="2">
    <source>
        <dbReference type="SAM" id="Phobius"/>
    </source>
</evidence>
<feature type="transmembrane region" description="Helical" evidence="2">
    <location>
        <begin position="39"/>
        <end position="63"/>
    </location>
</feature>
<sequence>MNGYRVQEHDPEWEPPTDVIRTPGRAAPPRRRSGAARALQGLSGSVTAGVVVLALVVVVTAWLGSRRGFPGPGAVSVTAHVVAAVLVVVAQRFADHRRGGVAVVGSLVVFFVTAVLLWTQWWG</sequence>
<gene>
    <name evidence="3" type="ORF">ACFSJG_05100</name>
</gene>